<name>A0A0B7NQS2_9FUNG</name>
<dbReference type="EMBL" id="LN733712">
    <property type="protein sequence ID" value="CEP17673.1"/>
    <property type="molecule type" value="Genomic_DNA"/>
</dbReference>
<organism evidence="2 3">
    <name type="scientific">Parasitella parasitica</name>
    <dbReference type="NCBI Taxonomy" id="35722"/>
    <lineage>
        <taxon>Eukaryota</taxon>
        <taxon>Fungi</taxon>
        <taxon>Fungi incertae sedis</taxon>
        <taxon>Mucoromycota</taxon>
        <taxon>Mucoromycotina</taxon>
        <taxon>Mucoromycetes</taxon>
        <taxon>Mucorales</taxon>
        <taxon>Mucorineae</taxon>
        <taxon>Mucoraceae</taxon>
        <taxon>Parasitella</taxon>
    </lineage>
</organism>
<accession>A0A0B7NQS2</accession>
<reference evidence="2 3" key="1">
    <citation type="submission" date="2014-09" db="EMBL/GenBank/DDBJ databases">
        <authorList>
            <person name="Ellenberger Sabrina"/>
        </authorList>
    </citation>
    <scope>NUCLEOTIDE SEQUENCE [LARGE SCALE GENOMIC DNA]</scope>
    <source>
        <strain evidence="2 3">CBS 412.66</strain>
    </source>
</reference>
<evidence type="ECO:0000256" key="1">
    <source>
        <dbReference type="SAM" id="MobiDB-lite"/>
    </source>
</evidence>
<sequence length="338" mass="37951">MYRFTIKFMYTSKNNLLTRGQAICLVLDMVPTVENRRNGNDILDNSVFNVTYTEEQGPQHPFAMGKSTIEKSLFTHKTYLRAPPNSPTLYPSNTVASGNINDFSSKSNNNHSDSSDSSADDSIVYNLQNLFGYAFYTTTDIYNNINKQLPRLPKFMKASKFGKLIKDKDFGERIAKRAEGKTIKGRMLYKLKDNAIGNLMESISAFRTEINSNDSNWMNVGYVRKSSGIESVATRQRLLEAMIMKLGNRCLCRYVFASTSSTSSSPILERDFLADNNTNGNNNIKATSLAHCDGDTQAMIDFIGHSIKKIRLCVISYAGLSNNSDDVAIFLKYEKCFS</sequence>
<evidence type="ECO:0000313" key="3">
    <source>
        <dbReference type="Proteomes" id="UP000054107"/>
    </source>
</evidence>
<feature type="region of interest" description="Disordered" evidence="1">
    <location>
        <begin position="100"/>
        <end position="119"/>
    </location>
</feature>
<dbReference type="AlphaFoldDB" id="A0A0B7NQS2"/>
<proteinExistence type="predicted"/>
<feature type="compositionally biased region" description="Low complexity" evidence="1">
    <location>
        <begin position="101"/>
        <end position="119"/>
    </location>
</feature>
<dbReference type="Proteomes" id="UP000054107">
    <property type="component" value="Unassembled WGS sequence"/>
</dbReference>
<protein>
    <submittedName>
        <fullName evidence="2">Uncharacterized protein</fullName>
    </submittedName>
</protein>
<gene>
    <name evidence="2" type="primary">PARPA_11971.1 scaffold 44745</name>
</gene>
<dbReference type="OrthoDB" id="2205399at2759"/>
<keyword evidence="3" id="KW-1185">Reference proteome</keyword>
<evidence type="ECO:0000313" key="2">
    <source>
        <dbReference type="EMBL" id="CEP17673.1"/>
    </source>
</evidence>